<sequence length="223" mass="24368">MKKTFIYGLLAVTVFVSGQVQAQSGIPTLDVNSVQQLNALLDQLQTAKTQLEQTKRQLDALTQSSGFGYVISNPSVQDAIRGALPNDAAALLDRLESQSAELSSSVQKITQAVNAPVNFAQDKIDMKAKSIQIAATKKALSEQAYNAMTKRLKVIDELQAKINTTTNPKEIAELQARIAIEQANVQTDQTRITLANQQLEAEQSLLEARAEKVYSGWFSDDTQ</sequence>
<evidence type="ECO:0000256" key="1">
    <source>
        <dbReference type="SAM" id="Coils"/>
    </source>
</evidence>
<dbReference type="InterPro" id="IPR014158">
    <property type="entry name" value="T4SS_VirB5"/>
</dbReference>
<feature type="coiled-coil region" evidence="1">
    <location>
        <begin position="34"/>
        <end position="64"/>
    </location>
</feature>
<dbReference type="RefSeq" id="WP_200239316.1">
    <property type="nucleotide sequence ID" value="NZ_JAENGP010000024.1"/>
</dbReference>
<evidence type="ECO:0000313" key="3">
    <source>
        <dbReference type="EMBL" id="MBK1782549.1"/>
    </source>
</evidence>
<evidence type="ECO:0000256" key="2">
    <source>
        <dbReference type="SAM" id="SignalP"/>
    </source>
</evidence>
<dbReference type="EMBL" id="JAENGP010000024">
    <property type="protein sequence ID" value="MBK1782549.1"/>
    <property type="molecule type" value="Genomic_DNA"/>
</dbReference>
<dbReference type="CDD" id="cd14262">
    <property type="entry name" value="VirB5_like"/>
    <property type="match status" value="1"/>
</dbReference>
<protein>
    <submittedName>
        <fullName evidence="3">Type IV secretion system protein</fullName>
    </submittedName>
</protein>
<name>A0ABS1EHT4_9BURK</name>
<evidence type="ECO:0000313" key="4">
    <source>
        <dbReference type="Proteomes" id="UP000635316"/>
    </source>
</evidence>
<comment type="caution">
    <text evidence="3">The sequence shown here is derived from an EMBL/GenBank/DDBJ whole genome shotgun (WGS) entry which is preliminary data.</text>
</comment>
<reference evidence="3 4" key="1">
    <citation type="submission" date="2020-12" db="EMBL/GenBank/DDBJ databases">
        <authorList>
            <person name="Lu T."/>
            <person name="Wang Q."/>
            <person name="Han X."/>
        </authorList>
    </citation>
    <scope>NUCLEOTIDE SEQUENCE [LARGE SCALE GENOMIC DNA]</scope>
    <source>
        <strain evidence="3 4">WQ 585</strain>
    </source>
</reference>
<feature type="signal peptide" evidence="2">
    <location>
        <begin position="1"/>
        <end position="22"/>
    </location>
</feature>
<dbReference type="SUPFAM" id="SSF101082">
    <property type="entry name" value="Typo IV secretion system protein TraC"/>
    <property type="match status" value="1"/>
</dbReference>
<dbReference type="InterPro" id="IPR023220">
    <property type="entry name" value="T4SS_VirB5-domain"/>
</dbReference>
<gene>
    <name evidence="3" type="ORF">JHL22_15155</name>
</gene>
<keyword evidence="1" id="KW-0175">Coiled coil</keyword>
<keyword evidence="2" id="KW-0732">Signal</keyword>
<dbReference type="Proteomes" id="UP000635316">
    <property type="component" value="Unassembled WGS sequence"/>
</dbReference>
<dbReference type="Gene3D" id="1.20.58.430">
    <property type="entry name" value="Type IV secretion system, VirB5-domain"/>
    <property type="match status" value="1"/>
</dbReference>
<keyword evidence="4" id="KW-1185">Reference proteome</keyword>
<accession>A0ABS1EHT4</accession>
<proteinExistence type="predicted"/>
<organism evidence="3 4">
    <name type="scientific">Advenella mandrilli</name>
    <dbReference type="NCBI Taxonomy" id="2800330"/>
    <lineage>
        <taxon>Bacteria</taxon>
        <taxon>Pseudomonadati</taxon>
        <taxon>Pseudomonadota</taxon>
        <taxon>Betaproteobacteria</taxon>
        <taxon>Burkholderiales</taxon>
        <taxon>Alcaligenaceae</taxon>
    </lineage>
</organism>
<dbReference type="Pfam" id="PF07996">
    <property type="entry name" value="T4SS"/>
    <property type="match status" value="1"/>
</dbReference>
<feature type="chain" id="PRO_5046149518" evidence="2">
    <location>
        <begin position="23"/>
        <end position="223"/>
    </location>
</feature>